<keyword evidence="1" id="KW-1133">Transmembrane helix</keyword>
<dbReference type="InterPro" id="IPR003737">
    <property type="entry name" value="GlcNAc_PI_deacetylase-related"/>
</dbReference>
<keyword evidence="1" id="KW-0812">Transmembrane</keyword>
<comment type="caution">
    <text evidence="2">The sequence shown here is derived from an EMBL/GenBank/DDBJ whole genome shotgun (WGS) entry which is preliminary data.</text>
</comment>
<dbReference type="AlphaFoldDB" id="A0A1F8BE76"/>
<gene>
    <name evidence="2" type="ORF">A2961_02750</name>
</gene>
<dbReference type="SUPFAM" id="SSF102588">
    <property type="entry name" value="LmbE-like"/>
    <property type="match status" value="1"/>
</dbReference>
<evidence type="ECO:0000313" key="2">
    <source>
        <dbReference type="EMBL" id="OGM61959.1"/>
    </source>
</evidence>
<proteinExistence type="predicted"/>
<dbReference type="GO" id="GO:0016811">
    <property type="term" value="F:hydrolase activity, acting on carbon-nitrogen (but not peptide) bonds, in linear amides"/>
    <property type="evidence" value="ECO:0007669"/>
    <property type="project" value="TreeGrafter"/>
</dbReference>
<dbReference type="PANTHER" id="PTHR12993">
    <property type="entry name" value="N-ACETYLGLUCOSAMINYL-PHOSPHATIDYLINOSITOL DE-N-ACETYLASE-RELATED"/>
    <property type="match status" value="1"/>
</dbReference>
<reference evidence="2 3" key="1">
    <citation type="journal article" date="2016" name="Nat. Commun.">
        <title>Thousands of microbial genomes shed light on interconnected biogeochemical processes in an aquifer system.</title>
        <authorList>
            <person name="Anantharaman K."/>
            <person name="Brown C.T."/>
            <person name="Hug L.A."/>
            <person name="Sharon I."/>
            <person name="Castelle C.J."/>
            <person name="Probst A.J."/>
            <person name="Thomas B.C."/>
            <person name="Singh A."/>
            <person name="Wilkins M.J."/>
            <person name="Karaoz U."/>
            <person name="Brodie E.L."/>
            <person name="Williams K.H."/>
            <person name="Hubbard S.S."/>
            <person name="Banfield J.F."/>
        </authorList>
    </citation>
    <scope>NUCLEOTIDE SEQUENCE [LARGE SCALE GENOMIC DNA]</scope>
</reference>
<dbReference type="InterPro" id="IPR024078">
    <property type="entry name" value="LmbE-like_dom_sf"/>
</dbReference>
<organism evidence="2 3">
    <name type="scientific">Candidatus Woesebacteria bacterium RIFCSPLOWO2_01_FULL_39_21</name>
    <dbReference type="NCBI Taxonomy" id="1802519"/>
    <lineage>
        <taxon>Bacteria</taxon>
        <taxon>Candidatus Woeseibacteriota</taxon>
    </lineage>
</organism>
<evidence type="ECO:0008006" key="4">
    <source>
        <dbReference type="Google" id="ProtNLM"/>
    </source>
</evidence>
<evidence type="ECO:0000313" key="3">
    <source>
        <dbReference type="Proteomes" id="UP000177082"/>
    </source>
</evidence>
<dbReference type="STRING" id="1802519.A2961_02750"/>
<dbReference type="Pfam" id="PF02585">
    <property type="entry name" value="PIG-L"/>
    <property type="match status" value="1"/>
</dbReference>
<sequence>MVEIVIFTFALIFLILVILWLLVFFKTNDLSVKSLKKINFKKVLVVFPHPDDEILSCGGLIKLLSKKGADSTLIFLTKGEKGTTDAHMEHILRKLRTKEAKLSGKILNYTRTIVKDFGDGRLSSKTNQITKYIELAFAKYQPELVITYDLSGLYGHEDHITNAKVVTDVIRRRFKKIKLWYFSPNKNLLSKIKLPEHMAKDPKFKEARTTPTHKVYIGTNVFAKIKAFYAHKSQMKTLGRGRPFKPLPKWFFLSTLVYEYFFDAN</sequence>
<keyword evidence="1" id="KW-0472">Membrane</keyword>
<name>A0A1F8BE76_9BACT</name>
<feature type="transmembrane region" description="Helical" evidence="1">
    <location>
        <begin position="6"/>
        <end position="25"/>
    </location>
</feature>
<dbReference type="Proteomes" id="UP000177082">
    <property type="component" value="Unassembled WGS sequence"/>
</dbReference>
<dbReference type="EMBL" id="MGHF01000030">
    <property type="protein sequence ID" value="OGM61959.1"/>
    <property type="molecule type" value="Genomic_DNA"/>
</dbReference>
<dbReference type="Gene3D" id="3.40.50.10320">
    <property type="entry name" value="LmbE-like"/>
    <property type="match status" value="1"/>
</dbReference>
<accession>A0A1F8BE76</accession>
<protein>
    <recommendedName>
        <fullName evidence="4">GlcNAc-PI de-N-acetylase</fullName>
    </recommendedName>
</protein>
<dbReference type="PANTHER" id="PTHR12993:SF11">
    <property type="entry name" value="N-ACETYLGLUCOSAMINYL-PHOSPHATIDYLINOSITOL DE-N-ACETYLASE"/>
    <property type="match status" value="1"/>
</dbReference>
<evidence type="ECO:0000256" key="1">
    <source>
        <dbReference type="SAM" id="Phobius"/>
    </source>
</evidence>